<sequence length="950" mass="108295">MLDSFNAILKEIPWLLSIKTSKIPNAATTAKVTLALYGSLGKTEDLTLDRSLLDDQSNWLPASSTLPESRLFQKGAEDVFRVSFAEIGVLYKLRISHDNSGSNPQWHVEKMDEFIVEAVDLKKLRKIRIGHNSTHPGTGWFLSKVIIEKTEDCSVKAIFDCHRWFDVGEDDGMIVRELVESSFTEGLSYEFAANRWLALNEADGRLSVELEPTRSEKVDKSKFNPRRVDWAKKLILQTVPYEVIVFTGDYDAAETHSNVFIQFYGTPLNRKTDVMQLLPHSRRFDKGSVEKFKLTAIGIGPLQKIKLRHDGGGQSSSWFVDYVAVKEKTFNRAQEYLFPCYQWFARDRSDGLISRELVAASQLILERWRDGKEIRADARLLNADRATSFVIRIHTGRDMCAGTDAKVHIEIFGEKESTGIIPLKTSRDESGRKKANKFEAGSIDAFTVKAINIGPVQKIRIGHDCSGAGPSWKLDRVEINAPKLNLGWTFLCDQWITPSGHAKYAEVELYPKPELTKFLRSTMTFEVTVHTSDLSSPAMSASVYMQIYGKNGEKSQVIPLQILEDDVNPFRREAIDVFYVEMEELPLPINKTFETYVFPCERWLSRSKEDMAVERELVPSKLVEEDQVHHQIEHNVPEHGIQKRYEIHVVTGKEFHAGTDAKVFLTLYGTKGDSGERRLAKSKTHSNKFEAGHTDVFEWEVVDLGKLQKAHIRHDNTGPAPAWFLARIEVYTWDAAQNKPVTRTSEEGYKSSEQCMLAGPTIFHCERWLSSHHEDCRTERVLYADDYHEQLSISSVHMQTDKLPLKRHRLPSGMLIFPRKMDRTAAETEHQFNQEEDSTVEDGSLPTMPYHVRVVTGSMKQAGTPGPVWIRCYGKCHQESGKLMLFHERQGTALKKGTTSNFYFDAPTIEELTEVEVIISMNAPIMERHNIRCVVIELHLFEFKYSYCGL</sequence>
<protein>
    <recommendedName>
        <fullName evidence="2">PLAT domain-containing protein</fullName>
    </recommendedName>
</protein>
<dbReference type="Proteomes" id="UP000324629">
    <property type="component" value="Unassembled WGS sequence"/>
</dbReference>
<feature type="domain" description="PLAT" evidence="2">
    <location>
        <begin position="643"/>
        <end position="783"/>
    </location>
</feature>
<dbReference type="SMART" id="SM00308">
    <property type="entry name" value="LH2"/>
    <property type="match status" value="2"/>
</dbReference>
<feature type="domain" description="PLAT" evidence="2">
    <location>
        <begin position="387"/>
        <end position="510"/>
    </location>
</feature>
<dbReference type="PANTHER" id="PTHR45901">
    <property type="entry name" value="PROTEIN CBG12474"/>
    <property type="match status" value="1"/>
</dbReference>
<evidence type="ECO:0000256" key="1">
    <source>
        <dbReference type="PROSITE-ProRule" id="PRU00152"/>
    </source>
</evidence>
<gene>
    <name evidence="3" type="ORF">DEA37_0014938</name>
</gene>
<feature type="domain" description="PLAT" evidence="2">
    <location>
        <begin position="239"/>
        <end position="358"/>
    </location>
</feature>
<keyword evidence="4" id="KW-1185">Reference proteome</keyword>
<dbReference type="InterPro" id="IPR052970">
    <property type="entry name" value="Inner_ear_hair_cell_LOXHD"/>
</dbReference>
<feature type="domain" description="PLAT" evidence="2">
    <location>
        <begin position="848"/>
        <end position="950"/>
    </location>
</feature>
<dbReference type="CDD" id="cd01756">
    <property type="entry name" value="PLAT_repeat"/>
    <property type="match status" value="1"/>
</dbReference>
<dbReference type="InterPro" id="IPR001024">
    <property type="entry name" value="PLAT/LH2_dom"/>
</dbReference>
<proteinExistence type="predicted"/>
<comment type="caution">
    <text evidence="1">Lacks conserved residue(s) required for the propagation of feature annotation.</text>
</comment>
<dbReference type="Gene3D" id="2.60.60.20">
    <property type="entry name" value="PLAT/LH2 domain"/>
    <property type="match status" value="5"/>
</dbReference>
<comment type="caution">
    <text evidence="3">The sequence shown here is derived from an EMBL/GenBank/DDBJ whole genome shotgun (WGS) entry which is preliminary data.</text>
</comment>
<evidence type="ECO:0000313" key="3">
    <source>
        <dbReference type="EMBL" id="KAA3675344.1"/>
    </source>
</evidence>
<feature type="domain" description="PLAT" evidence="2">
    <location>
        <begin position="12"/>
        <end position="179"/>
    </location>
</feature>
<dbReference type="AlphaFoldDB" id="A0A5J4NIP0"/>
<dbReference type="Pfam" id="PF01477">
    <property type="entry name" value="PLAT"/>
    <property type="match status" value="4"/>
</dbReference>
<organism evidence="3 4">
    <name type="scientific">Paragonimus westermani</name>
    <dbReference type="NCBI Taxonomy" id="34504"/>
    <lineage>
        <taxon>Eukaryota</taxon>
        <taxon>Metazoa</taxon>
        <taxon>Spiralia</taxon>
        <taxon>Lophotrochozoa</taxon>
        <taxon>Platyhelminthes</taxon>
        <taxon>Trematoda</taxon>
        <taxon>Digenea</taxon>
        <taxon>Plagiorchiida</taxon>
        <taxon>Troglotremata</taxon>
        <taxon>Troglotrematidae</taxon>
        <taxon>Paragonimus</taxon>
    </lineage>
</organism>
<dbReference type="Gene3D" id="2.40.180.10">
    <property type="entry name" value="Catalase core domain"/>
    <property type="match status" value="2"/>
</dbReference>
<dbReference type="InterPro" id="IPR036392">
    <property type="entry name" value="PLAT/LH2_dom_sf"/>
</dbReference>
<dbReference type="EMBL" id="QNGE01002576">
    <property type="protein sequence ID" value="KAA3675344.1"/>
    <property type="molecule type" value="Genomic_DNA"/>
</dbReference>
<name>A0A5J4NIP0_9TREM</name>
<evidence type="ECO:0000259" key="2">
    <source>
        <dbReference type="PROSITE" id="PS50095"/>
    </source>
</evidence>
<dbReference type="PANTHER" id="PTHR45901:SF3">
    <property type="entry name" value="LIPOXYGENASE HOMOLOGY DOMAIN-CONTAINING PROTEIN 1"/>
    <property type="match status" value="1"/>
</dbReference>
<dbReference type="SUPFAM" id="SSF49723">
    <property type="entry name" value="Lipase/lipooxygenase domain (PLAT/LH2 domain)"/>
    <property type="match status" value="7"/>
</dbReference>
<dbReference type="PROSITE" id="PS50095">
    <property type="entry name" value="PLAT"/>
    <property type="match status" value="5"/>
</dbReference>
<accession>A0A5J4NIP0</accession>
<reference evidence="3 4" key="1">
    <citation type="journal article" date="2019" name="Gigascience">
        <title>Whole-genome sequence of the oriental lung fluke Paragonimus westermani.</title>
        <authorList>
            <person name="Oey H."/>
            <person name="Zakrzewski M."/>
            <person name="Narain K."/>
            <person name="Devi K.R."/>
            <person name="Agatsuma T."/>
            <person name="Nawaratna S."/>
            <person name="Gobert G.N."/>
            <person name="Jones M.K."/>
            <person name="Ragan M.A."/>
            <person name="McManus D.P."/>
            <person name="Krause L."/>
        </authorList>
    </citation>
    <scope>NUCLEOTIDE SEQUENCE [LARGE SCALE GENOMIC DNA]</scope>
    <source>
        <strain evidence="3 4">IND2009</strain>
    </source>
</reference>
<evidence type="ECO:0000313" key="4">
    <source>
        <dbReference type="Proteomes" id="UP000324629"/>
    </source>
</evidence>